<dbReference type="PANTHER" id="PTHR31126:SF1">
    <property type="entry name" value="TYROSINE SPECIFIC PROTEIN PHOSPHATASES DOMAIN-CONTAINING PROTEIN"/>
    <property type="match status" value="1"/>
</dbReference>
<evidence type="ECO:0000313" key="2">
    <source>
        <dbReference type="EMBL" id="MBC2250241.1"/>
    </source>
</evidence>
<evidence type="ECO:0000313" key="3">
    <source>
        <dbReference type="Proteomes" id="UP000559864"/>
    </source>
</evidence>
<protein>
    <submittedName>
        <fullName evidence="2">Tyrosine-protein phosphatase</fullName>
    </submittedName>
</protein>
<dbReference type="Proteomes" id="UP000559864">
    <property type="component" value="Unassembled WGS sequence"/>
</dbReference>
<dbReference type="Pfam" id="PF13350">
    <property type="entry name" value="Y_phosphatase3"/>
    <property type="match status" value="1"/>
</dbReference>
<evidence type="ECO:0000256" key="1">
    <source>
        <dbReference type="ARBA" id="ARBA00009580"/>
    </source>
</evidence>
<dbReference type="PANTHER" id="PTHR31126">
    <property type="entry name" value="TYROSINE-PROTEIN PHOSPHATASE"/>
    <property type="match status" value="1"/>
</dbReference>
<dbReference type="GO" id="GO:0004721">
    <property type="term" value="F:phosphoprotein phosphatase activity"/>
    <property type="evidence" value="ECO:0007669"/>
    <property type="project" value="InterPro"/>
</dbReference>
<name>A0A7X0ZD40_9LIST</name>
<dbReference type="PROSITE" id="PS51257">
    <property type="entry name" value="PROKAR_LIPOPROTEIN"/>
    <property type="match status" value="1"/>
</dbReference>
<accession>A0A7X0ZD40</accession>
<dbReference type="SUPFAM" id="SSF52799">
    <property type="entry name" value="(Phosphotyrosine protein) phosphatases II"/>
    <property type="match status" value="1"/>
</dbReference>
<reference evidence="2 3" key="1">
    <citation type="submission" date="2020-03" db="EMBL/GenBank/DDBJ databases">
        <title>Soil Listeria distribution.</title>
        <authorList>
            <person name="Liao J."/>
            <person name="Wiedmann M."/>
        </authorList>
    </citation>
    <scope>NUCLEOTIDE SEQUENCE [LARGE SCALE GENOMIC DNA]</scope>
    <source>
        <strain evidence="2 3">FSL L7-0123</strain>
    </source>
</reference>
<dbReference type="Gene3D" id="3.90.190.10">
    <property type="entry name" value="Protein tyrosine phosphatase superfamily"/>
    <property type="match status" value="1"/>
</dbReference>
<dbReference type="EMBL" id="JAARZC010000002">
    <property type="protein sequence ID" value="MBC2250241.1"/>
    <property type="molecule type" value="Genomic_DNA"/>
</dbReference>
<dbReference type="RefSeq" id="WP_185604799.1">
    <property type="nucleotide sequence ID" value="NZ_JAARZC010000002.1"/>
</dbReference>
<dbReference type="InterPro" id="IPR029021">
    <property type="entry name" value="Prot-tyrosine_phosphatase-like"/>
</dbReference>
<comment type="similarity">
    <text evidence="1">Belongs to the protein-tyrosine phosphatase family.</text>
</comment>
<gene>
    <name evidence="2" type="ORF">HCB49_09595</name>
</gene>
<dbReference type="InterPro" id="IPR026893">
    <property type="entry name" value="Tyr/Ser_Pase_IphP-type"/>
</dbReference>
<comment type="caution">
    <text evidence="2">The sequence shown here is derived from an EMBL/GenBank/DDBJ whole genome shotgun (WGS) entry which is preliminary data.</text>
</comment>
<organism evidence="2 3">
    <name type="scientific">Listeria cossartiae subsp. cayugensis</name>
    <dbReference type="NCBI Taxonomy" id="2713505"/>
    <lineage>
        <taxon>Bacteria</taxon>
        <taxon>Bacillati</taxon>
        <taxon>Bacillota</taxon>
        <taxon>Bacilli</taxon>
        <taxon>Bacillales</taxon>
        <taxon>Listeriaceae</taxon>
        <taxon>Listeria</taxon>
        <taxon>Listeria cossartiae</taxon>
    </lineage>
</organism>
<sequence>MKNWVKVTGAGVLSATLLLGGCGAPSEEKAEANVKTEQLSIKPGSQIKLEGAVNVRDLGGYKTTDGQTIKPHKLIRSAELANLSDSDKKKLVNTYDLAQIVDFRTNSEVTAKPDPKLTGVAYTHDSVMKDNGASTSAQDLTASLAKMDNPETFLINANKSFITDETSIQAYKEFFDILLANQEGSVLWHCTAGKDRAGFGTALVLSALGLDKETVIDDYMLSNKYRATENKKAIEAVAAKTDNKKVIAGMTAVMEVRESYINAAFDEIDAKYGSMDNFLKEKLGLTDDKKEQLKKAYLY</sequence>
<proteinExistence type="inferred from homology"/>
<dbReference type="AlphaFoldDB" id="A0A7X0ZD40"/>